<dbReference type="PANTHER" id="PTHR24161">
    <property type="entry name" value="ANK_REP_REGION DOMAIN-CONTAINING PROTEIN-RELATED"/>
    <property type="match status" value="1"/>
</dbReference>
<dbReference type="SMART" id="SM00248">
    <property type="entry name" value="ANK"/>
    <property type="match status" value="8"/>
</dbReference>
<dbReference type="InterPro" id="IPR002110">
    <property type="entry name" value="Ankyrin_rpt"/>
</dbReference>
<dbReference type="InterPro" id="IPR029058">
    <property type="entry name" value="AB_hydrolase_fold"/>
</dbReference>
<feature type="repeat" description="ANK" evidence="3">
    <location>
        <begin position="966"/>
        <end position="990"/>
    </location>
</feature>
<dbReference type="InterPro" id="IPR036770">
    <property type="entry name" value="Ankyrin_rpt-contain_sf"/>
</dbReference>
<dbReference type="SUPFAM" id="SSF53474">
    <property type="entry name" value="alpha/beta-Hydrolases"/>
    <property type="match status" value="1"/>
</dbReference>
<feature type="domain" description="GPI inositol-deacylase winged helix" evidence="4">
    <location>
        <begin position="599"/>
        <end position="694"/>
    </location>
</feature>
<dbReference type="PROSITE" id="PS50088">
    <property type="entry name" value="ANK_REPEAT"/>
    <property type="match status" value="3"/>
</dbReference>
<evidence type="ECO:0000256" key="1">
    <source>
        <dbReference type="ARBA" id="ARBA00022737"/>
    </source>
</evidence>
<dbReference type="SUPFAM" id="SSF48403">
    <property type="entry name" value="Ankyrin repeat"/>
    <property type="match status" value="1"/>
</dbReference>
<keyword evidence="7" id="KW-1185">Reference proteome</keyword>
<proteinExistence type="predicted"/>
<feature type="domain" description="Nephrocystin 3-like N-terminal" evidence="5">
    <location>
        <begin position="317"/>
        <end position="502"/>
    </location>
</feature>
<keyword evidence="2 3" id="KW-0040">ANK repeat</keyword>
<evidence type="ECO:0000259" key="4">
    <source>
        <dbReference type="Pfam" id="PF22939"/>
    </source>
</evidence>
<dbReference type="InterPro" id="IPR056884">
    <property type="entry name" value="NPHP3-like_N"/>
</dbReference>
<dbReference type="Pfam" id="PF22939">
    <property type="entry name" value="WHD_GPIID"/>
    <property type="match status" value="1"/>
</dbReference>
<dbReference type="Gene3D" id="3.40.50.1820">
    <property type="entry name" value="alpha/beta hydrolase"/>
    <property type="match status" value="1"/>
</dbReference>
<evidence type="ECO:0000256" key="2">
    <source>
        <dbReference type="ARBA" id="ARBA00023043"/>
    </source>
</evidence>
<evidence type="ECO:0000256" key="3">
    <source>
        <dbReference type="PROSITE-ProRule" id="PRU00023"/>
    </source>
</evidence>
<sequence length="1139" mass="126523">MRKWLRKKRGIAREAPEAPESPYGLKVWHDCPGATADICFVHGLNGNRDSTWTAAGQSAPWPQTLLPPELGNARILAYGYDADVVRAPVASTIRLNGHATNFMTDLAFDRLGCNAASRPLIFVAHSLGGLISKEAILLSRNNPDHHLCDIFDSTKGIIFMGTPQGMPVRAISVVKSVNRKLLEVLEPDHQYLESIQSRFLNMIREQREGGRPLEVTCFFEELPLSVGRVVVSRESATFDSFSPIAIHADHREMVRFASAEDPGFRALLGILRLWISQVGNAHRREGRTEAPSDCLKSLAFPEMDSRFRDVRQAHPKTCGWLLKHDTYKRWAAYDRGLLWIKGKPGSGKSTLLKYALDNHRGGAMPDASSESNDLILSFFFHNRGGELQKTPLGLFRSLLHQVLREVPYASPALVEVFETRRREMGEPGEKWQWHQEELPSFFRSSLAKILETRSVWLFVDALDECGKDNAIDLVESFKLMLGSLESLSTGCLGQFHICFTCRPYPILDLDGDGFEICPATENGGDISTFVDDRLSAFCARTSSAIPALIKERAAGVFLWACLVVKRVLDLEREGVGLRKIEAAVYAIPLELDELYKQLILSMRSRASSLKLIQWVICAMQPLSVDELRWAMVIDADCPYKSLRECQSAEDYVSDDSQMTRRVQTLSCGLAEVTATQVVQFIHQTVKDFFFEKGLSLLDNSSPSLTTNMALGRAHFRLSRICIRYLAMEEIEFPFLPYAAQYWAVHTKCSDEDSVPQDDLLELFDWPSSALVERWSHVFGALHLEYGSSICPADNATLLHVMSMYGVSGVVTAIITKADQTATDIDTRDNKKRTPLSYAAQYGHLAVAKLLLDTEKVDIDSKDTNGQTPLSWAAEHGQEAVTKVLLDTGKVDIDAKDDQGLTPLSWAALRGHLAVVKVLLDTGKVDIDSKDDKGRTLLSWAAECGQEAVMKVLLDTGKVDIDSKDNQGRTPLSWAAREGCEDVVKFLLDTGKVDIDSKDDKGRTPLSWAAECGQEAVKFLLDTGKVDINSKDNQGRTPLSWAAGEGCENVADIDSRDEDGRTPLWHAVKTGGIESLKRWGGWGYLGGLGCIELLLGTGKVDINSKDNEGHSPLSLATGREHTGWRYKRYKDIVKLLESAK</sequence>
<dbReference type="AlphaFoldDB" id="A0AAN6S8P9"/>
<gene>
    <name evidence="6" type="ORF">QBC46DRAFT_360929</name>
</gene>
<dbReference type="Pfam" id="PF24883">
    <property type="entry name" value="NPHP3_N"/>
    <property type="match status" value="1"/>
</dbReference>
<dbReference type="Proteomes" id="UP001303473">
    <property type="component" value="Unassembled WGS sequence"/>
</dbReference>
<dbReference type="InterPro" id="IPR054471">
    <property type="entry name" value="GPIID_WHD"/>
</dbReference>
<dbReference type="Gene3D" id="1.25.40.20">
    <property type="entry name" value="Ankyrin repeat-containing domain"/>
    <property type="match status" value="3"/>
</dbReference>
<evidence type="ECO:0000313" key="7">
    <source>
        <dbReference type="Proteomes" id="UP001303473"/>
    </source>
</evidence>
<feature type="repeat" description="ANK" evidence="3">
    <location>
        <begin position="864"/>
        <end position="888"/>
    </location>
</feature>
<dbReference type="Pfam" id="PF00023">
    <property type="entry name" value="Ank"/>
    <property type="match status" value="1"/>
</dbReference>
<evidence type="ECO:0000313" key="6">
    <source>
        <dbReference type="EMBL" id="KAK3944600.1"/>
    </source>
</evidence>
<dbReference type="Pfam" id="PF13637">
    <property type="entry name" value="Ank_4"/>
    <property type="match status" value="1"/>
</dbReference>
<reference evidence="7" key="1">
    <citation type="journal article" date="2023" name="Mol. Phylogenet. Evol.">
        <title>Genome-scale phylogeny and comparative genomics of the fungal order Sordariales.</title>
        <authorList>
            <person name="Hensen N."/>
            <person name="Bonometti L."/>
            <person name="Westerberg I."/>
            <person name="Brannstrom I.O."/>
            <person name="Guillou S."/>
            <person name="Cros-Aarteil S."/>
            <person name="Calhoun S."/>
            <person name="Haridas S."/>
            <person name="Kuo A."/>
            <person name="Mondo S."/>
            <person name="Pangilinan J."/>
            <person name="Riley R."/>
            <person name="LaButti K."/>
            <person name="Andreopoulos B."/>
            <person name="Lipzen A."/>
            <person name="Chen C."/>
            <person name="Yan M."/>
            <person name="Daum C."/>
            <person name="Ng V."/>
            <person name="Clum A."/>
            <person name="Steindorff A."/>
            <person name="Ohm R.A."/>
            <person name="Martin F."/>
            <person name="Silar P."/>
            <person name="Natvig D.O."/>
            <person name="Lalanne C."/>
            <person name="Gautier V."/>
            <person name="Ament-Velasquez S.L."/>
            <person name="Kruys A."/>
            <person name="Hutchinson M.I."/>
            <person name="Powell A.J."/>
            <person name="Barry K."/>
            <person name="Miller A.N."/>
            <person name="Grigoriev I.V."/>
            <person name="Debuchy R."/>
            <person name="Gladieux P."/>
            <person name="Hiltunen Thoren M."/>
            <person name="Johannesson H."/>
        </authorList>
    </citation>
    <scope>NUCLEOTIDE SEQUENCE [LARGE SCALE GENOMIC DNA]</scope>
    <source>
        <strain evidence="7">CBS 340.73</strain>
    </source>
</reference>
<protein>
    <submittedName>
        <fullName evidence="6">Ankyrin repeat domain-containing protein 17</fullName>
    </submittedName>
</protein>
<dbReference type="InterPro" id="IPR027417">
    <property type="entry name" value="P-loop_NTPase"/>
</dbReference>
<accession>A0AAN6S8P9</accession>
<dbReference type="GO" id="GO:0019706">
    <property type="term" value="F:protein-cysteine S-palmitoyltransferase activity"/>
    <property type="evidence" value="ECO:0007669"/>
    <property type="project" value="UniProtKB-EC"/>
</dbReference>
<dbReference type="Pfam" id="PF12796">
    <property type="entry name" value="Ank_2"/>
    <property type="match status" value="2"/>
</dbReference>
<dbReference type="EMBL" id="MU853758">
    <property type="protein sequence ID" value="KAK3944600.1"/>
    <property type="molecule type" value="Genomic_DNA"/>
</dbReference>
<organism evidence="6 7">
    <name type="scientific">Diplogelasinospora grovesii</name>
    <dbReference type="NCBI Taxonomy" id="303347"/>
    <lineage>
        <taxon>Eukaryota</taxon>
        <taxon>Fungi</taxon>
        <taxon>Dikarya</taxon>
        <taxon>Ascomycota</taxon>
        <taxon>Pezizomycotina</taxon>
        <taxon>Sordariomycetes</taxon>
        <taxon>Sordariomycetidae</taxon>
        <taxon>Sordariales</taxon>
        <taxon>Diplogelasinosporaceae</taxon>
        <taxon>Diplogelasinospora</taxon>
    </lineage>
</organism>
<feature type="repeat" description="ANK" evidence="3">
    <location>
        <begin position="898"/>
        <end position="922"/>
    </location>
</feature>
<comment type="caution">
    <text evidence="6">The sequence shown here is derived from an EMBL/GenBank/DDBJ whole genome shotgun (WGS) entry which is preliminary data.</text>
</comment>
<dbReference type="Gene3D" id="3.40.50.300">
    <property type="entry name" value="P-loop containing nucleotide triphosphate hydrolases"/>
    <property type="match status" value="1"/>
</dbReference>
<evidence type="ECO:0000259" key="5">
    <source>
        <dbReference type="Pfam" id="PF24883"/>
    </source>
</evidence>
<dbReference type="PANTHER" id="PTHR24161:SF121">
    <property type="entry name" value="M-PHASE PHOSPHOPROTEIN 8"/>
    <property type="match status" value="1"/>
</dbReference>
<name>A0AAN6S8P9_9PEZI</name>
<dbReference type="PROSITE" id="PS50297">
    <property type="entry name" value="ANK_REP_REGION"/>
    <property type="match status" value="3"/>
</dbReference>
<keyword evidence="1" id="KW-0677">Repeat</keyword>